<evidence type="ECO:0000313" key="2">
    <source>
        <dbReference type="EMBL" id="GAA1683870.1"/>
    </source>
</evidence>
<comment type="caution">
    <text evidence="2">The sequence shown here is derived from an EMBL/GenBank/DDBJ whole genome shotgun (WGS) entry which is preliminary data.</text>
</comment>
<dbReference type="Gene3D" id="1.10.10.2840">
    <property type="entry name" value="PucR C-terminal helix-turn-helix domain"/>
    <property type="match status" value="1"/>
</dbReference>
<dbReference type="PANTHER" id="PTHR33744:SF17">
    <property type="entry name" value="CONSERVED PROTEIN"/>
    <property type="match status" value="1"/>
</dbReference>
<proteinExistence type="predicted"/>
<name>A0ABP4T805_9MICO</name>
<feature type="domain" description="PucR C-terminal helix-turn-helix" evidence="1">
    <location>
        <begin position="486"/>
        <end position="536"/>
    </location>
</feature>
<dbReference type="InterPro" id="IPR051448">
    <property type="entry name" value="CdaR-like_regulators"/>
</dbReference>
<dbReference type="PANTHER" id="PTHR33744">
    <property type="entry name" value="CARBOHYDRATE DIACID REGULATOR"/>
    <property type="match status" value="1"/>
</dbReference>
<sequence>MVVPLEIDSAMQAPGAICRIDSQVTDEGGDFYMVGTRRSPEVTLKDAIATCEPHLALVAGSDDVSYSGVGFHESGGVDGDWSGRIVLCPGITDGEELRLAAARSGAAAIVLREAAELRASSTPAVLRLSSHGDWAEIAAALRAIADPAGQSYVAAAPVGDLFAAANALAARAGGAVGFVDPTGRVLGYSTLSDQPLDPERKRITLSLREDRDPSEDVQQIAVVNASRALIFPPEGESFGRVARAVRGGGELLGTVWVVLPSEAAGPRIAELLDTVEPVLAQHFRRARNEAEKIDDRRRDVMAGLLDPSTAAVTSARQGYPPRVDIVVERFAIDFATAPDESRSRALRRLLNVVLSSASTWFAHSRTSIVDDGVTSVVAESDAARIRAHAEFVASADPSVRAGLGGAATTPAGIARSAREAELALGYLLTAPADGAVARFDDIRDRVALAQVGTFLADLPLAVADHAERLSDFDLRHATELTLTTFEYLQAGQSIAAASAKLHLHQNTVRNRLTRVREELGIDLDDPDTRLWLWLRLATRERVSEGSRPRALHAQDGRP</sequence>
<protein>
    <submittedName>
        <fullName evidence="2">Helix-turn-helix domain-containing protein</fullName>
    </submittedName>
</protein>
<accession>A0ABP4T805</accession>
<organism evidence="2 3">
    <name type="scientific">Microbacterium lacus</name>
    <dbReference type="NCBI Taxonomy" id="415217"/>
    <lineage>
        <taxon>Bacteria</taxon>
        <taxon>Bacillati</taxon>
        <taxon>Actinomycetota</taxon>
        <taxon>Actinomycetes</taxon>
        <taxon>Micrococcales</taxon>
        <taxon>Microbacteriaceae</taxon>
        <taxon>Microbacterium</taxon>
    </lineage>
</organism>
<gene>
    <name evidence="2" type="ORF">GCM10009807_29620</name>
</gene>
<keyword evidence="3" id="KW-1185">Reference proteome</keyword>
<reference evidence="3" key="1">
    <citation type="journal article" date="2019" name="Int. J. Syst. Evol. Microbiol.">
        <title>The Global Catalogue of Microorganisms (GCM) 10K type strain sequencing project: providing services to taxonomists for standard genome sequencing and annotation.</title>
        <authorList>
            <consortium name="The Broad Institute Genomics Platform"/>
            <consortium name="The Broad Institute Genome Sequencing Center for Infectious Disease"/>
            <person name="Wu L."/>
            <person name="Ma J."/>
        </authorList>
    </citation>
    <scope>NUCLEOTIDE SEQUENCE [LARGE SCALE GENOMIC DNA]</scope>
    <source>
        <strain evidence="3">JCM 15575</strain>
    </source>
</reference>
<dbReference type="Proteomes" id="UP001500596">
    <property type="component" value="Unassembled WGS sequence"/>
</dbReference>
<dbReference type="InterPro" id="IPR042070">
    <property type="entry name" value="PucR_C-HTH_sf"/>
</dbReference>
<dbReference type="EMBL" id="BAAAPK010000001">
    <property type="protein sequence ID" value="GAA1683870.1"/>
    <property type="molecule type" value="Genomic_DNA"/>
</dbReference>
<dbReference type="Pfam" id="PF13556">
    <property type="entry name" value="HTH_30"/>
    <property type="match status" value="1"/>
</dbReference>
<evidence type="ECO:0000313" key="3">
    <source>
        <dbReference type="Proteomes" id="UP001500596"/>
    </source>
</evidence>
<evidence type="ECO:0000259" key="1">
    <source>
        <dbReference type="Pfam" id="PF13556"/>
    </source>
</evidence>
<dbReference type="InterPro" id="IPR025736">
    <property type="entry name" value="PucR_C-HTH_dom"/>
</dbReference>